<dbReference type="GeneID" id="94847646"/>
<keyword evidence="1" id="KW-1133">Transmembrane helix</keyword>
<keyword evidence="1" id="KW-0812">Transmembrane</keyword>
<feature type="transmembrane region" description="Helical" evidence="1">
    <location>
        <begin position="349"/>
        <end position="369"/>
    </location>
</feature>
<dbReference type="Proteomes" id="UP000179807">
    <property type="component" value="Unassembled WGS sequence"/>
</dbReference>
<sequence length="383" mass="44556">MSVRYVEKIINFFYHTMMIQNPLFNTSSSSLIDFRKKKIRIKMFFFFASLIWAGDRRLDPFQFNLCVWDLEGIDPSYTHRSVLKDEDTRDKEENDIAQIMYSSLSTCDMFVLPGLRNHTTAKNLVAHMEDHSFKDFIPYPIEGRYDSTILSRIDLDNTADFQPNEFDYPIKNSKCGFTGSGHAMMNMSFYGTLSFHEPVPLTHVFSVRLKSQNTPEACAFREAQAAKICEIVSQLSPKDHIYVAGSFEANPEDPYHSVLENCGLIDTWYLANKGTYTRKNATDETEYFYDTIWVNQAVKNDKYLDTMNVITDKNSKLLSELQISTTLKTMPFTLYTHQPLTPKWKKFEIIFSSCIVSVSILFFVWLMLFSREKKPENAYDHMK</sequence>
<accession>A0A1J4J8J1</accession>
<comment type="caution">
    <text evidence="2">The sequence shown here is derived from an EMBL/GenBank/DDBJ whole genome shotgun (WGS) entry which is preliminary data.</text>
</comment>
<dbReference type="RefSeq" id="XP_068346854.1">
    <property type="nucleotide sequence ID" value="XM_068512942.1"/>
</dbReference>
<name>A0A1J4J8J1_9EUKA</name>
<evidence type="ECO:0000313" key="3">
    <source>
        <dbReference type="Proteomes" id="UP000179807"/>
    </source>
</evidence>
<dbReference type="AlphaFoldDB" id="A0A1J4J8J1"/>
<reference evidence="2" key="1">
    <citation type="submission" date="2016-10" db="EMBL/GenBank/DDBJ databases">
        <authorList>
            <person name="Benchimol M."/>
            <person name="Almeida L.G."/>
            <person name="Vasconcelos A.T."/>
            <person name="Perreira-Neves A."/>
            <person name="Rosa I.A."/>
            <person name="Tasca T."/>
            <person name="Bogo M.R."/>
            <person name="de Souza W."/>
        </authorList>
    </citation>
    <scope>NUCLEOTIDE SEQUENCE [LARGE SCALE GENOMIC DNA]</scope>
    <source>
        <strain evidence="2">K</strain>
    </source>
</reference>
<protein>
    <recommendedName>
        <fullName evidence="4">Endonuclease/Exonuclease/phosphatase family protein</fullName>
    </recommendedName>
</protein>
<organism evidence="2 3">
    <name type="scientific">Tritrichomonas foetus</name>
    <dbReference type="NCBI Taxonomy" id="1144522"/>
    <lineage>
        <taxon>Eukaryota</taxon>
        <taxon>Metamonada</taxon>
        <taxon>Parabasalia</taxon>
        <taxon>Tritrichomonadida</taxon>
        <taxon>Tritrichomonadidae</taxon>
        <taxon>Tritrichomonas</taxon>
    </lineage>
</organism>
<gene>
    <name evidence="2" type="ORF">TRFO_39985</name>
</gene>
<keyword evidence="1" id="KW-0472">Membrane</keyword>
<keyword evidence="3" id="KW-1185">Reference proteome</keyword>
<dbReference type="VEuPathDB" id="TrichDB:TRFO_39985"/>
<evidence type="ECO:0000256" key="1">
    <source>
        <dbReference type="SAM" id="Phobius"/>
    </source>
</evidence>
<dbReference type="OrthoDB" id="10265716at2759"/>
<evidence type="ECO:0000313" key="2">
    <source>
        <dbReference type="EMBL" id="OHS93717.1"/>
    </source>
</evidence>
<proteinExistence type="predicted"/>
<dbReference type="Gene3D" id="3.60.10.10">
    <property type="entry name" value="Endonuclease/exonuclease/phosphatase"/>
    <property type="match status" value="1"/>
</dbReference>
<evidence type="ECO:0008006" key="4">
    <source>
        <dbReference type="Google" id="ProtNLM"/>
    </source>
</evidence>
<dbReference type="EMBL" id="MLAK01001374">
    <property type="protein sequence ID" value="OHS93717.1"/>
    <property type="molecule type" value="Genomic_DNA"/>
</dbReference>
<dbReference type="SUPFAM" id="SSF56219">
    <property type="entry name" value="DNase I-like"/>
    <property type="match status" value="1"/>
</dbReference>
<dbReference type="InterPro" id="IPR036691">
    <property type="entry name" value="Endo/exonu/phosph_ase_sf"/>
</dbReference>